<dbReference type="RefSeq" id="WP_115791711.1">
    <property type="nucleotide sequence ID" value="NZ_QSLN01000001.1"/>
</dbReference>
<feature type="coiled-coil region" evidence="4">
    <location>
        <begin position="93"/>
        <end position="236"/>
    </location>
</feature>
<comment type="caution">
    <text evidence="7">The sequence shown here is derived from an EMBL/GenBank/DDBJ whole genome shotgun (WGS) entry which is preliminary data.</text>
</comment>
<dbReference type="SUPFAM" id="SSF56954">
    <property type="entry name" value="Outer membrane efflux proteins (OEP)"/>
    <property type="match status" value="1"/>
</dbReference>
<feature type="domain" description="YknX-like C-terminal permuted SH3-like" evidence="6">
    <location>
        <begin position="355"/>
        <end position="419"/>
    </location>
</feature>
<dbReference type="PANTHER" id="PTHR32347:SF27">
    <property type="entry name" value="RND EFFLUX PUMP MEMBRANE FUSION PROTEIN BARREL-SANDWICH DOMAIN-CONTAINING PROTEIN"/>
    <property type="match status" value="1"/>
</dbReference>
<dbReference type="PRINTS" id="PR01490">
    <property type="entry name" value="RTXTOXIND"/>
</dbReference>
<evidence type="ECO:0000259" key="6">
    <source>
        <dbReference type="Pfam" id="PF25989"/>
    </source>
</evidence>
<dbReference type="Pfam" id="PF25881">
    <property type="entry name" value="HH_YBHG"/>
    <property type="match status" value="1"/>
</dbReference>
<evidence type="ECO:0000256" key="1">
    <source>
        <dbReference type="ARBA" id="ARBA00004196"/>
    </source>
</evidence>
<name>A0A3D8P7P7_9THEO</name>
<dbReference type="Gene3D" id="2.40.30.170">
    <property type="match status" value="1"/>
</dbReference>
<dbReference type="Proteomes" id="UP000256329">
    <property type="component" value="Unassembled WGS sequence"/>
</dbReference>
<reference evidence="7 8" key="1">
    <citation type="submission" date="2018-08" db="EMBL/GenBank/DDBJ databases">
        <title>Form III RuBisCO-mediated autotrophy in Thermodesulfobium bacteria.</title>
        <authorList>
            <person name="Toshchakov S.V."/>
            <person name="Kublanov I.V."/>
            <person name="Frolov E."/>
            <person name="Bonch-Osmolovskaya E.A."/>
            <person name="Tourova T.P."/>
            <person name="Chernych N.A."/>
            <person name="Lebedinsky A.V."/>
        </authorList>
    </citation>
    <scope>NUCLEOTIDE SEQUENCE [LARGE SCALE GENOMIC DNA]</scope>
    <source>
        <strain evidence="7 8">SR</strain>
    </source>
</reference>
<dbReference type="GO" id="GO:0015562">
    <property type="term" value="F:efflux transmembrane transporter activity"/>
    <property type="evidence" value="ECO:0007669"/>
    <property type="project" value="InterPro"/>
</dbReference>
<dbReference type="InterPro" id="IPR050465">
    <property type="entry name" value="UPF0194_transport"/>
</dbReference>
<dbReference type="AlphaFoldDB" id="A0A3D8P7P7"/>
<dbReference type="InterPro" id="IPR006143">
    <property type="entry name" value="RND_pump_MFP"/>
</dbReference>
<dbReference type="Pfam" id="PF25989">
    <property type="entry name" value="YknX_C"/>
    <property type="match status" value="1"/>
</dbReference>
<dbReference type="InterPro" id="IPR058637">
    <property type="entry name" value="YknX-like_C"/>
</dbReference>
<proteinExistence type="inferred from homology"/>
<evidence type="ECO:0000259" key="5">
    <source>
        <dbReference type="Pfam" id="PF25881"/>
    </source>
</evidence>
<dbReference type="Gene3D" id="1.10.287.470">
    <property type="entry name" value="Helix hairpin bin"/>
    <property type="match status" value="3"/>
</dbReference>
<evidence type="ECO:0000313" key="7">
    <source>
        <dbReference type="EMBL" id="RDV84717.1"/>
    </source>
</evidence>
<evidence type="ECO:0000256" key="4">
    <source>
        <dbReference type="SAM" id="Coils"/>
    </source>
</evidence>
<dbReference type="Gene3D" id="2.40.50.100">
    <property type="match status" value="2"/>
</dbReference>
<dbReference type="Gene3D" id="2.40.420.20">
    <property type="match status" value="1"/>
</dbReference>
<evidence type="ECO:0000313" key="8">
    <source>
        <dbReference type="Proteomes" id="UP000256329"/>
    </source>
</evidence>
<dbReference type="NCBIfam" id="TIGR01730">
    <property type="entry name" value="RND_mfp"/>
    <property type="match status" value="1"/>
</dbReference>
<sequence>MSRAAKVGIALAVLLGAGVVVAAVWRGLNPPGTPVKVALAEERLFEDKVLATGKVEPEGEIDVTSPVAAKLLRLAVREGDRVKAGQLLAELDTGDLENKVKSAEAALAVAEAELSALKNVRPEDVAQAEAGVREAEELLKEAQAVADTAQKKLERYRFLRSHGAVSAAELEAVETEAARAQAQVRAAEARLESAQARLQALKNPDPQKIAVQEARVNQARVALEEARSQLAKAKITAPTDGVVLQVGPREGDFLQPGAFILKLGDVNRVRVVAELSEQDLAGIKAGQKGVVTWSAYPGKEWPAVVERLSPTVTRKADQTAESIYKVYLRPEKEGLLPGARVDVSIYRTPPRKAVLVPLEAVFGTDKEKFVMVVENGVARRQKVAVGGSNELYTEIKEGLKPGTMVVLNPRQVKEGERVRPETLAGQRKGS</sequence>
<dbReference type="PANTHER" id="PTHR32347">
    <property type="entry name" value="EFFLUX SYSTEM COMPONENT YKNX-RELATED"/>
    <property type="match status" value="1"/>
</dbReference>
<comment type="similarity">
    <text evidence="2">Belongs to the membrane fusion protein (MFP) (TC 8.A.1) family.</text>
</comment>
<keyword evidence="8" id="KW-1185">Reference proteome</keyword>
<dbReference type="GO" id="GO:0016020">
    <property type="term" value="C:membrane"/>
    <property type="evidence" value="ECO:0007669"/>
    <property type="project" value="InterPro"/>
</dbReference>
<protein>
    <submittedName>
        <fullName evidence="7">Efflux RND transporter periplasmic adaptor subunit</fullName>
    </submittedName>
</protein>
<gene>
    <name evidence="7" type="ORF">DXX99_01310</name>
</gene>
<evidence type="ECO:0000256" key="2">
    <source>
        <dbReference type="ARBA" id="ARBA00009477"/>
    </source>
</evidence>
<comment type="subcellular location">
    <subcellularLocation>
        <location evidence="1">Cell envelope</location>
    </subcellularLocation>
</comment>
<dbReference type="EMBL" id="QSLN01000001">
    <property type="protein sequence ID" value="RDV84717.1"/>
    <property type="molecule type" value="Genomic_DNA"/>
</dbReference>
<dbReference type="SUPFAM" id="SSF111369">
    <property type="entry name" value="HlyD-like secretion proteins"/>
    <property type="match status" value="2"/>
</dbReference>
<dbReference type="GO" id="GO:0030313">
    <property type="term" value="C:cell envelope"/>
    <property type="evidence" value="ECO:0007669"/>
    <property type="project" value="UniProtKB-SubCell"/>
</dbReference>
<keyword evidence="3 4" id="KW-0175">Coiled coil</keyword>
<accession>A0A3D8P7P7</accession>
<organism evidence="7 8">
    <name type="scientific">Ammonifex thiophilus</name>
    <dbReference type="NCBI Taxonomy" id="444093"/>
    <lineage>
        <taxon>Bacteria</taxon>
        <taxon>Bacillati</taxon>
        <taxon>Bacillota</taxon>
        <taxon>Clostridia</taxon>
        <taxon>Thermoanaerobacterales</taxon>
        <taxon>Thermoanaerobacteraceae</taxon>
        <taxon>Ammonifex</taxon>
    </lineage>
</organism>
<dbReference type="InterPro" id="IPR059052">
    <property type="entry name" value="HH_YbhG-like"/>
</dbReference>
<dbReference type="OrthoDB" id="9791520at2"/>
<evidence type="ECO:0000256" key="3">
    <source>
        <dbReference type="ARBA" id="ARBA00023054"/>
    </source>
</evidence>
<feature type="domain" description="YbhG-like alpha-helical hairpin" evidence="5">
    <location>
        <begin position="91"/>
        <end position="230"/>
    </location>
</feature>